<sequence>MAIRSRLSILMGTKRYNIQDIYEKTGLARSTIANLYHDKTQRIDYDTLDKLCKLFECNVGDLIEYYEPSDE</sequence>
<evidence type="ECO:0000313" key="2">
    <source>
        <dbReference type="EMBL" id="MCR6545659.1"/>
    </source>
</evidence>
<proteinExistence type="predicted"/>
<dbReference type="EMBL" id="JANPWE010000003">
    <property type="protein sequence ID" value="MCR6545659.1"/>
    <property type="molecule type" value="Genomic_DNA"/>
</dbReference>
<dbReference type="PANTHER" id="PTHR37301:SF1">
    <property type="entry name" value="DNA-BINDING PROTEIN"/>
    <property type="match status" value="1"/>
</dbReference>
<keyword evidence="3" id="KW-1185">Reference proteome</keyword>
<organism evidence="2 3">
    <name type="scientific">Dehalobacterium formicoaceticum</name>
    <dbReference type="NCBI Taxonomy" id="51515"/>
    <lineage>
        <taxon>Bacteria</taxon>
        <taxon>Bacillati</taxon>
        <taxon>Bacillota</taxon>
        <taxon>Clostridia</taxon>
        <taxon>Eubacteriales</taxon>
        <taxon>Peptococcaceae</taxon>
        <taxon>Dehalobacterium</taxon>
    </lineage>
</organism>
<dbReference type="Proteomes" id="UP001524944">
    <property type="component" value="Unassembled WGS sequence"/>
</dbReference>
<dbReference type="Gene3D" id="1.10.260.40">
    <property type="entry name" value="lambda repressor-like DNA-binding domains"/>
    <property type="match status" value="1"/>
</dbReference>
<comment type="caution">
    <text evidence="2">The sequence shown here is derived from an EMBL/GenBank/DDBJ whole genome shotgun (WGS) entry which is preliminary data.</text>
</comment>
<gene>
    <name evidence="2" type="ORF">NVS47_09085</name>
</gene>
<dbReference type="InterPro" id="IPR010982">
    <property type="entry name" value="Lambda_DNA-bd_dom_sf"/>
</dbReference>
<evidence type="ECO:0000259" key="1">
    <source>
        <dbReference type="PROSITE" id="PS50943"/>
    </source>
</evidence>
<dbReference type="RefSeq" id="WP_089609090.1">
    <property type="nucleotide sequence ID" value="NZ_CP022121.1"/>
</dbReference>
<dbReference type="SUPFAM" id="SSF47413">
    <property type="entry name" value="lambda repressor-like DNA-binding domains"/>
    <property type="match status" value="1"/>
</dbReference>
<dbReference type="InterPro" id="IPR001387">
    <property type="entry name" value="Cro/C1-type_HTH"/>
</dbReference>
<dbReference type="PANTHER" id="PTHR37301">
    <property type="entry name" value="DNA-BINDING PROTEIN-RELATED"/>
    <property type="match status" value="1"/>
</dbReference>
<accession>A0ABT1Y452</accession>
<protein>
    <submittedName>
        <fullName evidence="2">Helix-turn-helix transcriptional regulator</fullName>
    </submittedName>
</protein>
<dbReference type="Pfam" id="PF13443">
    <property type="entry name" value="HTH_26"/>
    <property type="match status" value="1"/>
</dbReference>
<evidence type="ECO:0000313" key="3">
    <source>
        <dbReference type="Proteomes" id="UP001524944"/>
    </source>
</evidence>
<dbReference type="PROSITE" id="PS50943">
    <property type="entry name" value="HTH_CROC1"/>
    <property type="match status" value="1"/>
</dbReference>
<name>A0ABT1Y452_9FIRM</name>
<feature type="domain" description="HTH cro/C1-type" evidence="1">
    <location>
        <begin position="23"/>
        <end position="62"/>
    </location>
</feature>
<reference evidence="2 3" key="1">
    <citation type="submission" date="2022-08" db="EMBL/GenBank/DDBJ databases">
        <title>Proteogenomics of the novel Dehalobacterium formicoaceticum strain EZ94 highlights a key role of methyltransferases during anaerobic dichloromethane degradation.</title>
        <authorList>
            <person name="Wasmund K."/>
        </authorList>
    </citation>
    <scope>NUCLEOTIDE SEQUENCE [LARGE SCALE GENOMIC DNA]</scope>
    <source>
        <strain evidence="2 3">EZ94</strain>
    </source>
</reference>